<gene>
    <name evidence="2" type="ORF">Mic7113_6763</name>
</gene>
<name>K9WRB1_9CYAN</name>
<dbReference type="AlphaFoldDB" id="K9WRB1"/>
<reference evidence="2 3" key="1">
    <citation type="submission" date="2012-06" db="EMBL/GenBank/DDBJ databases">
        <title>Finished plasmid 6 of genome of Microcoleus sp. PCC 7113.</title>
        <authorList>
            <consortium name="US DOE Joint Genome Institute"/>
            <person name="Gugger M."/>
            <person name="Coursin T."/>
            <person name="Rippka R."/>
            <person name="Tandeau De Marsac N."/>
            <person name="Huntemann M."/>
            <person name="Wei C.-L."/>
            <person name="Han J."/>
            <person name="Detter J.C."/>
            <person name="Han C."/>
            <person name="Tapia R."/>
            <person name="Chen A."/>
            <person name="Kyrpides N."/>
            <person name="Mavromatis K."/>
            <person name="Markowitz V."/>
            <person name="Szeto E."/>
            <person name="Ivanova N."/>
            <person name="Pagani I."/>
            <person name="Pati A."/>
            <person name="Goodwin L."/>
            <person name="Nordberg H.P."/>
            <person name="Cantor M.N."/>
            <person name="Hua S.X."/>
            <person name="Woyke T."/>
            <person name="Kerfeld C.A."/>
        </authorList>
    </citation>
    <scope>NUCLEOTIDE SEQUENCE [LARGE SCALE GENOMIC DNA]</scope>
    <source>
        <strain evidence="2 3">PCC 7113</strain>
        <plasmid evidence="2 3">pMIC7113.06</plasmid>
    </source>
</reference>
<sequence>MTLTLDEDFEIIAFNGITGECLTTDDVDPILILPTSTPDFEANIWSAVIDSERDWNDTEREYLRRNVSIRESIMQWAEFNYSDGCWTEANLEFLRPYWKVSADEMDTPSADPTQTTRNESKE</sequence>
<organism evidence="2 3">
    <name type="scientific">Allocoleopsis franciscana PCC 7113</name>
    <dbReference type="NCBI Taxonomy" id="1173027"/>
    <lineage>
        <taxon>Bacteria</taxon>
        <taxon>Bacillati</taxon>
        <taxon>Cyanobacteriota</taxon>
        <taxon>Cyanophyceae</taxon>
        <taxon>Coleofasciculales</taxon>
        <taxon>Coleofasciculaceae</taxon>
        <taxon>Allocoleopsis</taxon>
        <taxon>Allocoleopsis franciscana</taxon>
    </lineage>
</organism>
<geneLocation type="plasmid" evidence="2 3">
    <name>pMIC7113.06</name>
</geneLocation>
<dbReference type="RefSeq" id="WP_015186332.1">
    <property type="nucleotide sequence ID" value="NC_019742.1"/>
</dbReference>
<protein>
    <submittedName>
        <fullName evidence="2">Uncharacterized protein</fullName>
    </submittedName>
</protein>
<dbReference type="EMBL" id="CP003636">
    <property type="protein sequence ID" value="AFZ22324.1"/>
    <property type="molecule type" value="Genomic_DNA"/>
</dbReference>
<keyword evidence="3" id="KW-1185">Reference proteome</keyword>
<evidence type="ECO:0000313" key="2">
    <source>
        <dbReference type="EMBL" id="AFZ22324.1"/>
    </source>
</evidence>
<dbReference type="KEGG" id="mic:Mic7113_6763"/>
<keyword evidence="2" id="KW-0614">Plasmid</keyword>
<dbReference type="Proteomes" id="UP000010471">
    <property type="component" value="Plasmid pMIC7113.06"/>
</dbReference>
<feature type="compositionally biased region" description="Polar residues" evidence="1">
    <location>
        <begin position="110"/>
        <end position="122"/>
    </location>
</feature>
<proteinExistence type="predicted"/>
<evidence type="ECO:0000313" key="3">
    <source>
        <dbReference type="Proteomes" id="UP000010471"/>
    </source>
</evidence>
<evidence type="ECO:0000256" key="1">
    <source>
        <dbReference type="SAM" id="MobiDB-lite"/>
    </source>
</evidence>
<feature type="region of interest" description="Disordered" evidence="1">
    <location>
        <begin position="103"/>
        <end position="122"/>
    </location>
</feature>
<accession>K9WRB1</accession>
<dbReference type="HOGENOM" id="CLU_164712_0_0_3"/>